<reference evidence="1" key="1">
    <citation type="submission" date="2018-04" db="EMBL/GenBank/DDBJ databases">
        <title>Whole genome sequencing of Hypsizygus marmoreus.</title>
        <authorList>
            <person name="Choi I.-G."/>
            <person name="Min B."/>
            <person name="Kim J.-G."/>
            <person name="Kim S."/>
            <person name="Oh Y.-L."/>
            <person name="Kong W.-S."/>
            <person name="Park H."/>
            <person name="Jeong J."/>
            <person name="Song E.-S."/>
        </authorList>
    </citation>
    <scope>NUCLEOTIDE SEQUENCE [LARGE SCALE GENOMIC DNA]</scope>
    <source>
        <strain evidence="1">51987-8</strain>
    </source>
</reference>
<dbReference type="EMBL" id="LUEZ02000101">
    <property type="protein sequence ID" value="RDB18521.1"/>
    <property type="molecule type" value="Genomic_DNA"/>
</dbReference>
<dbReference type="InParanoid" id="A0A369J901"/>
<accession>A0A369J901</accession>
<feature type="non-terminal residue" evidence="1">
    <location>
        <position position="1"/>
    </location>
</feature>
<dbReference type="Proteomes" id="UP000076154">
    <property type="component" value="Unassembled WGS sequence"/>
</dbReference>
<name>A0A369J901_HYPMA</name>
<evidence type="ECO:0000313" key="2">
    <source>
        <dbReference type="Proteomes" id="UP000076154"/>
    </source>
</evidence>
<proteinExistence type="predicted"/>
<protein>
    <submittedName>
        <fullName evidence="1">Uncharacterized protein</fullName>
    </submittedName>
</protein>
<organism evidence="1 2">
    <name type="scientific">Hypsizygus marmoreus</name>
    <name type="common">White beech mushroom</name>
    <name type="synonym">Agaricus marmoreus</name>
    <dbReference type="NCBI Taxonomy" id="39966"/>
    <lineage>
        <taxon>Eukaryota</taxon>
        <taxon>Fungi</taxon>
        <taxon>Dikarya</taxon>
        <taxon>Basidiomycota</taxon>
        <taxon>Agaricomycotina</taxon>
        <taxon>Agaricomycetes</taxon>
        <taxon>Agaricomycetidae</taxon>
        <taxon>Agaricales</taxon>
        <taxon>Tricholomatineae</taxon>
        <taxon>Lyophyllaceae</taxon>
        <taxon>Hypsizygus</taxon>
    </lineage>
</organism>
<gene>
    <name evidence="1" type="ORF">Hypma_000184</name>
</gene>
<sequence>LLCRLFHRLFPLRR</sequence>
<evidence type="ECO:0000313" key="1">
    <source>
        <dbReference type="EMBL" id="RDB18521.1"/>
    </source>
</evidence>
<comment type="caution">
    <text evidence="1">The sequence shown here is derived from an EMBL/GenBank/DDBJ whole genome shotgun (WGS) entry which is preliminary data.</text>
</comment>
<keyword evidence="2" id="KW-1185">Reference proteome</keyword>